<dbReference type="PROSITE" id="PS51257">
    <property type="entry name" value="PROKAR_LIPOPROTEIN"/>
    <property type="match status" value="1"/>
</dbReference>
<gene>
    <name evidence="2" type="ORF">BWR18_00925</name>
</gene>
<dbReference type="Proteomes" id="UP000186336">
    <property type="component" value="Chromosome"/>
</dbReference>
<keyword evidence="3" id="KW-1185">Reference proteome</keyword>
<evidence type="ECO:0000256" key="1">
    <source>
        <dbReference type="SAM" id="SignalP"/>
    </source>
</evidence>
<evidence type="ECO:0000313" key="2">
    <source>
        <dbReference type="EMBL" id="APX10421.1"/>
    </source>
</evidence>
<proteinExistence type="predicted"/>
<dbReference type="RefSeq" id="WP_076626280.1">
    <property type="nucleotide sequence ID" value="NZ_CP019312.1"/>
</dbReference>
<keyword evidence="1" id="KW-0732">Signal</keyword>
<accession>A0A1P8MQV0</accession>
<dbReference type="AlphaFoldDB" id="A0A1P8MQV0"/>
<name>A0A1P8MQV0_9RHOB</name>
<evidence type="ECO:0000313" key="3">
    <source>
        <dbReference type="Proteomes" id="UP000186336"/>
    </source>
</evidence>
<reference evidence="2 3" key="1">
    <citation type="submission" date="2017-01" db="EMBL/GenBank/DDBJ databases">
        <title>Complete genome of Tateyamaria omphalii DOK1-4 isolated from seawater in Dokdo.</title>
        <authorList>
            <person name="Kim J.H."/>
            <person name="Chi W.-J."/>
        </authorList>
    </citation>
    <scope>NUCLEOTIDE SEQUENCE [LARGE SCALE GENOMIC DNA]</scope>
    <source>
        <strain evidence="2 3">DOK1-4</strain>
    </source>
</reference>
<dbReference type="KEGG" id="tom:BWR18_00925"/>
<feature type="chain" id="PRO_5010206202" description="Lipoprotein" evidence="1">
    <location>
        <begin position="23"/>
        <end position="123"/>
    </location>
</feature>
<evidence type="ECO:0008006" key="4">
    <source>
        <dbReference type="Google" id="ProtNLM"/>
    </source>
</evidence>
<dbReference type="OrthoDB" id="7862470at2"/>
<sequence>MFKVTSTLVLTLALAVSGCAQKAENVTATYVSPLQFQSLNCTQLRQEATRISLRASEVSGVQDKKAKGDATATAVALVLFWPAAFFIKGDKATAAELGRLKGEMQALEAASTQRGCGVSFQQG</sequence>
<organism evidence="2 3">
    <name type="scientific">Tateyamaria omphalii</name>
    <dbReference type="NCBI Taxonomy" id="299262"/>
    <lineage>
        <taxon>Bacteria</taxon>
        <taxon>Pseudomonadati</taxon>
        <taxon>Pseudomonadota</taxon>
        <taxon>Alphaproteobacteria</taxon>
        <taxon>Rhodobacterales</taxon>
        <taxon>Roseobacteraceae</taxon>
        <taxon>Tateyamaria</taxon>
    </lineage>
</organism>
<feature type="signal peptide" evidence="1">
    <location>
        <begin position="1"/>
        <end position="22"/>
    </location>
</feature>
<dbReference type="EMBL" id="CP019312">
    <property type="protein sequence ID" value="APX10421.1"/>
    <property type="molecule type" value="Genomic_DNA"/>
</dbReference>
<protein>
    <recommendedName>
        <fullName evidence="4">Lipoprotein</fullName>
    </recommendedName>
</protein>